<protein>
    <submittedName>
        <fullName evidence="1">Uncharacterized protein</fullName>
    </submittedName>
</protein>
<organism evidence="1 2">
    <name type="scientific">Pyropia yezoensis</name>
    <name type="common">Susabi-nori</name>
    <name type="synonym">Porphyra yezoensis</name>
    <dbReference type="NCBI Taxonomy" id="2788"/>
    <lineage>
        <taxon>Eukaryota</taxon>
        <taxon>Rhodophyta</taxon>
        <taxon>Bangiophyceae</taxon>
        <taxon>Bangiales</taxon>
        <taxon>Bangiaceae</taxon>
        <taxon>Pyropia</taxon>
    </lineage>
</organism>
<name>A0ACC3BW37_PYRYE</name>
<evidence type="ECO:0000313" key="1">
    <source>
        <dbReference type="EMBL" id="KAK1861911.1"/>
    </source>
</evidence>
<dbReference type="EMBL" id="CM020618">
    <property type="protein sequence ID" value="KAK1861911.1"/>
    <property type="molecule type" value="Genomic_DNA"/>
</dbReference>
<keyword evidence="2" id="KW-1185">Reference proteome</keyword>
<comment type="caution">
    <text evidence="1">The sequence shown here is derived from an EMBL/GenBank/DDBJ whole genome shotgun (WGS) entry which is preliminary data.</text>
</comment>
<sequence length="2029" mass="208035">MADWRGAGEAAAGPDAGEDLGRGDGEEGDGGVADADGLDGVAFQFDEESGEEADGDADEVVEDAEESDDDAAGVAADPAADDNDVGDAARGANGDVSAGGATDVDGVPLRIVRAVDLDNLTAAATRQMDGAADDVALPPGSVHTPGREYDTWSVPHGGAAAPTGVGAVSDDDPVPLVPVADLPAWAVPAFGDTRSLNRMQSRVFPAVFEGEDNVLVSAPTGAGKTTVALLAILRETGRFLGTGAGGGVSDGEGDAAGVRGSAPPPPLVSSAGVAAFKAVYIAPMKALVAEVVANLSAKLEPLGLTVAELTGDATLSRSAAAATHVLVATPEKWDVITRKAAGRGAVAPTPRLLILDEVHLLADGRGAVLEVLVARALATARIVGLSATLPNAADVAAFLRVPPSRGLFVFGPAYRPVALATTYVGITAGKPLRRHALLNELAWEHVRGYVIPDGHQVLVFVHSRKDTAATARYLREAAAAAGRLDAFIDATASEVVEAEVEGVTTEALAELLPSGIGIHHAGLPRGDRALVEALFADGHLRVLVCTATLAWGVNLPARAVVIKGTDVYSADAGGWVPLSPLDVTQMMGRAGRPQYDTRGEGVIITSRAHVRRYLALLTDQLPVESRLLAALPDALSAEVCLGGVATIDDGAAWLARTFLYVRMLRCPDPYGVPPGDLVRDPTLRRRRRELVAAAATVLAATGLLRFDRAARTLRGTALGRIAAGHYVTWRTAAAYAAGAAATTGDADLLRLVAGSVEFSSMRVRGEEALELTRLAERVPLPVRGELTTPAAKVAVLLQAYVSRLPLAGLALGADMVYVSQSAARLVRAIFHVARSRRWAALAARAHSLALSLSQRQWASQSALRQFGSALSADTLRRVERKDVPLERYYDLSAAEVGELLRDPAAGRRVHKLVHALPHVEVDAKVAPLTRGRLQVELTLTPDWAYDPAVHGAGEAFWVWVTDGDGEVLLHSELVYIRGSLASEAHILTLELPLAEAPPPAVYFVRVVADGWIAPAVTLPVSFRRLVLPDRFRPYTSVADRLPLSVVEAFTPLGDDEGGDEDGAAKRSRLANGGPATGGGGGRDPRLAGVVDHFHDSFTVFNPLQSQAFDALFHSPENALVMAPGGAGRNALVDVALAALFLARPTAVAVIVECAGAPAVARWAAALAASRLAATFALSVITLTGDAAADARALAPPPGAKTHPSGVVAFAAPATWDALSRRWKQRRAVRTVGLLLLRDVHFVGATGPSPAGAAPIGPVIEALASRARYMAAEAAAKGRPPTRLVALGEASANAHDVGDWLGVPPGGVFSFAPGARTPGVAVDVVAVPALAEGLAADALAPPTLRAIRSYRADAVAARGSGGPLGAPPPHDKVLVLVPTRPLARALAAELAAAPSIAADDGGGVDADVDGGGRVAAAAREAADRAAVAGLAPAAAAAATAAAGRALVGSAAAAVGLAAVARTLRSRPAAAAVSGGVLVTPPPGDADAAAVAAAWADPASPARLLIATPDDAWADASLRAPLVIVAGTDGAPDDARRAEAAPGWALAHALGRASAAAVLLTDEARREAVAAAASRGLVLESGLDAVLVEQLNAEVAARVVESKQDALDYLTWTFFYRRLPRNATYYALAGAGHAAISEHLSVAVEGALAELEAARCVAVEGDDDAALGPLNLGMVAAFYYVSPATVELFAASVGPRTRVRGLLEIVAAAAEFADLPIRQTDAPVLRRLAAHAVVPLAAVTADGADADARLADPHVKAQLLWQSHLARLPAGRLGPALAAERAGVVARAERLLGAAVDVVASAGTLLPALAAMELVQLTVQALWLRSSPLLQLPGMDAATAGVLADRYGVSDVFDLIDMDEADRSAALGGLGGGDLRSLAAACNAFPNVELSLEAAEGEGAPGEAVTINVRLVRDADGDDGDDDGEDGDGGGGDGGDGGRRPRSGAPAVVPTAVAPHFPGSRLEGWWLVVGEEATNALLAVKRVWLKAEATQALVFPAPVSPGVHLLDVSLMSDSYVQCDQVERYTLTVGGA</sequence>
<evidence type="ECO:0000313" key="2">
    <source>
        <dbReference type="Proteomes" id="UP000798662"/>
    </source>
</evidence>
<gene>
    <name evidence="1" type="ORF">I4F81_004489</name>
</gene>
<reference evidence="1" key="1">
    <citation type="submission" date="2019-11" db="EMBL/GenBank/DDBJ databases">
        <title>Nori genome reveals adaptations in red seaweeds to the harsh intertidal environment.</title>
        <authorList>
            <person name="Wang D."/>
            <person name="Mao Y."/>
        </authorList>
    </citation>
    <scope>NUCLEOTIDE SEQUENCE</scope>
    <source>
        <tissue evidence="1">Gametophyte</tissue>
    </source>
</reference>
<accession>A0ACC3BW37</accession>
<dbReference type="Proteomes" id="UP000798662">
    <property type="component" value="Chromosome 1"/>
</dbReference>
<proteinExistence type="predicted"/>